<dbReference type="Proteomes" id="UP000560470">
    <property type="component" value="Unassembled WGS sequence"/>
</dbReference>
<proteinExistence type="predicted"/>
<name>A0A7Y7V9S1_9PSED</name>
<evidence type="ECO:0000256" key="1">
    <source>
        <dbReference type="SAM" id="MobiDB-lite"/>
    </source>
</evidence>
<organism evidence="2 3">
    <name type="scientific">Pseudomonas edaphica</name>
    <dbReference type="NCBI Taxonomy" id="2006980"/>
    <lineage>
        <taxon>Bacteria</taxon>
        <taxon>Pseudomonadati</taxon>
        <taxon>Pseudomonadota</taxon>
        <taxon>Gammaproteobacteria</taxon>
        <taxon>Pseudomonadales</taxon>
        <taxon>Pseudomonadaceae</taxon>
        <taxon>Pseudomonas</taxon>
    </lineage>
</organism>
<reference evidence="2 3" key="1">
    <citation type="submission" date="2020-04" db="EMBL/GenBank/DDBJ databases">
        <title>Molecular characterization of pseudomonads from Agaricus bisporus reveal novel blotch 2 pathogens in Western Europe.</title>
        <authorList>
            <person name="Taparia T."/>
            <person name="Krijger M."/>
            <person name="Haynes E."/>
            <person name="Elpinstone J.G."/>
            <person name="Noble R."/>
            <person name="Van Der Wolf J."/>
        </authorList>
    </citation>
    <scope>NUCLEOTIDE SEQUENCE [LARGE SCALE GENOMIC DNA]</scope>
    <source>
        <strain evidence="2 3">B7002</strain>
    </source>
</reference>
<gene>
    <name evidence="2" type="ORF">HX797_25800</name>
</gene>
<evidence type="ECO:0000313" key="3">
    <source>
        <dbReference type="Proteomes" id="UP000560470"/>
    </source>
</evidence>
<accession>A0A7Y7V9S1</accession>
<sequence length="672" mass="71938">MIGKKITVKADPSPGAVAPEIQGVDPVTGYISAADGNKPVVLIITSGPGSDAGDWALVYRRDVINDLPDSWTLVAQVQFVINAPGDKFSASIPVVTSSGVQQSGDFQVRFDLHQNEGADPTIPGSVDRPGSLGQSSPISTYKIDLDPPYLRVQPPAPQYTGAFPPGQVISLAQLTQFNLPFSIPDNVTTGLGAWKPGDELTFFYNHGTPVTATEVARQTPPRPMAQTGNMLTVLANEITQGGPCFFTYQIRDSQGNASLVSAPSITFTIALDPAPENLQPIIIHQAPDLVDDLVTIEDLKSGPTGEIPTYTNVDTTKDEYRVRYNNGAWSPWSRVLSVPITLDQAFLSPLAVADYANAKGPKSVGIAYEIRKNGDTFPGPTTPFRVDFSVTGPSNPGIPGSINTRLIPASFLGTDAAAPNIMEFAQAGKPVTVTVELWRTSDPAELPAPGMFLILVNPDGTFIAPAKEISNEIPGDFVTWDIDWSVFQKLGNGKHNISYVVSPTATPTSATNLNRALPREVDVRDAVTTPLPAAKYVNATGGPFGQWACQALLAPEPTKWEGRVAVDPDPRMVVGQLLTLVLQVFRPRTGTPRLFDQTQSFNVLVTPTIRDNGHIFRIPYAGFLEHAQVGRAEATYTVPLNNGTLGRGTAGVNVRTTLSFTRCDNVGPIIVP</sequence>
<dbReference type="EMBL" id="JACAOZ010000033">
    <property type="protein sequence ID" value="NVZ59685.1"/>
    <property type="molecule type" value="Genomic_DNA"/>
</dbReference>
<evidence type="ECO:0000313" key="2">
    <source>
        <dbReference type="EMBL" id="NVZ59685.1"/>
    </source>
</evidence>
<protein>
    <submittedName>
        <fullName evidence="2">Uncharacterized protein</fullName>
    </submittedName>
</protein>
<feature type="region of interest" description="Disordered" evidence="1">
    <location>
        <begin position="117"/>
        <end position="138"/>
    </location>
</feature>
<dbReference type="RefSeq" id="WP_177034843.1">
    <property type="nucleotide sequence ID" value="NZ_JACAOZ010000033.1"/>
</dbReference>
<dbReference type="AlphaFoldDB" id="A0A7Y7V9S1"/>
<comment type="caution">
    <text evidence="2">The sequence shown here is derived from an EMBL/GenBank/DDBJ whole genome shotgun (WGS) entry which is preliminary data.</text>
</comment>